<dbReference type="PANTHER" id="PTHR35579:SF3">
    <property type="entry name" value="CRISPR SYSTEM CMS ENDORIBONUCLEASE CSM3"/>
    <property type="match status" value="1"/>
</dbReference>
<feature type="domain" description="CRISPR type III-associated protein" evidence="2">
    <location>
        <begin position="38"/>
        <end position="185"/>
    </location>
</feature>
<organism evidence="3 4">
    <name type="scientific">Paenibacillus chartarius</name>
    <dbReference type="NCBI Taxonomy" id="747481"/>
    <lineage>
        <taxon>Bacteria</taxon>
        <taxon>Bacillati</taxon>
        <taxon>Bacillota</taxon>
        <taxon>Bacilli</taxon>
        <taxon>Bacillales</taxon>
        <taxon>Paenibacillaceae</taxon>
        <taxon>Paenibacillus</taxon>
    </lineage>
</organism>
<protein>
    <submittedName>
        <fullName evidence="3">RAMP superfamily CRISPR-associated protein</fullName>
    </submittedName>
</protein>
<proteinExistence type="predicted"/>
<accession>A0ABV6DTM7</accession>
<evidence type="ECO:0000259" key="2">
    <source>
        <dbReference type="Pfam" id="PF03787"/>
    </source>
</evidence>
<feature type="domain" description="CRISPR type III-associated protein" evidence="2">
    <location>
        <begin position="226"/>
        <end position="414"/>
    </location>
</feature>
<evidence type="ECO:0000313" key="3">
    <source>
        <dbReference type="EMBL" id="MFC0215974.1"/>
    </source>
</evidence>
<dbReference type="InterPro" id="IPR005537">
    <property type="entry name" value="RAMP_III_fam"/>
</dbReference>
<comment type="caution">
    <text evidence="3">The sequence shown here is derived from an EMBL/GenBank/DDBJ whole genome shotgun (WGS) entry which is preliminary data.</text>
</comment>
<keyword evidence="1" id="KW-0051">Antiviral defense</keyword>
<dbReference type="CDD" id="cd09726">
    <property type="entry name" value="RAMP_I_III"/>
    <property type="match status" value="2"/>
</dbReference>
<dbReference type="InterPro" id="IPR052216">
    <property type="entry name" value="CRISPR_Csm3_endoribonuclease"/>
</dbReference>
<evidence type="ECO:0000313" key="4">
    <source>
        <dbReference type="Proteomes" id="UP001589776"/>
    </source>
</evidence>
<evidence type="ECO:0000256" key="1">
    <source>
        <dbReference type="ARBA" id="ARBA00023118"/>
    </source>
</evidence>
<dbReference type="EMBL" id="JBHLWN010000107">
    <property type="protein sequence ID" value="MFC0215974.1"/>
    <property type="molecule type" value="Genomic_DNA"/>
</dbReference>
<dbReference type="RefSeq" id="WP_377473836.1">
    <property type="nucleotide sequence ID" value="NZ_JBHLWN010000107.1"/>
</dbReference>
<dbReference type="Proteomes" id="UP001589776">
    <property type="component" value="Unassembled WGS sequence"/>
</dbReference>
<name>A0ABV6DTM7_9BACL</name>
<gene>
    <name evidence="3" type="ORF">ACFFK0_26600</name>
</gene>
<dbReference type="Pfam" id="PF03787">
    <property type="entry name" value="RAMPs"/>
    <property type="match status" value="2"/>
</dbReference>
<keyword evidence="4" id="KW-1185">Reference proteome</keyword>
<dbReference type="PANTHER" id="PTHR35579">
    <property type="entry name" value="CRISPR SYSTEM CMS ENDORIBONUCLEASE CSM3"/>
    <property type="match status" value="1"/>
</dbReference>
<sequence>MENQDKVPLFKRTTFVGEWRVDIASDSVWRVKNGDELLYDENGKPWIPGTTIAGALRKAASTMEFAETKAVGEMFGYLSLDGTNRDVQSSLYVYDAEVNESLSTISEEIRPSVSLNPVTGNAANRKRFEREYMSPGIVLTFGLRLFARDEEDYERKRSLVANLLAALHHGTVRFGGDLSNGAGRFHIRKIHHMEYDLRSKADLLSYASSLQIGGTHEITEQIIGNGHTHAFYKVQLDVHIPAVLIGAQDNSSNKTDTANMRTDHGQTSIIPGSSLKGLLRHQATRIAFARCSNEATAEQLVDFLFGADNSTTGERPVAGHVFIGDVRIRNEASTVITGIRMNKLTSTGMKGGMFTSERIAGEGTIEIILRPARTSISPFLEHAAMTLLLFAIRDLAFGHVNIGGGGARGFGRLSAQQLTMTHREHAVVVTHDGKVTGSKAFLLDNLLHAWREVTKL</sequence>
<reference evidence="3 4" key="1">
    <citation type="submission" date="2024-09" db="EMBL/GenBank/DDBJ databases">
        <authorList>
            <person name="Sun Q."/>
            <person name="Mori K."/>
        </authorList>
    </citation>
    <scope>NUCLEOTIDE SEQUENCE [LARGE SCALE GENOMIC DNA]</scope>
    <source>
        <strain evidence="3 4">CCM 7759</strain>
    </source>
</reference>